<proteinExistence type="predicted"/>
<evidence type="ECO:0000313" key="3">
    <source>
        <dbReference type="EMBL" id="CAG2067084.1"/>
    </source>
</evidence>
<accession>A0ABN7PIY5</accession>
<name>A0ABN7PIY5_TIMPD</name>
<keyword evidence="4" id="KW-1185">Reference proteome</keyword>
<feature type="transmembrane region" description="Helical" evidence="1">
    <location>
        <begin position="21"/>
        <end position="42"/>
    </location>
</feature>
<sequence>MVRSELLAVRREKTRMRSLDVFRGICIAVMIFVNYGGGQYWFFKHSTWNGLTIADLVFPWFLWIMGVSVALSLRSQLRSSVSRWKLFKKVLCRSIVLVSLGILLNSIANAKHTKSTSLASLRLPGVLQRIGLSYFIVATLETLLMKREFFFE</sequence>
<feature type="transmembrane region" description="Helical" evidence="1">
    <location>
        <begin position="90"/>
        <end position="107"/>
    </location>
</feature>
<dbReference type="PANTHER" id="PTHR31061">
    <property type="entry name" value="LD22376P"/>
    <property type="match status" value="1"/>
</dbReference>
<dbReference type="Pfam" id="PF07786">
    <property type="entry name" value="HGSNAT_cat"/>
    <property type="match status" value="1"/>
</dbReference>
<keyword evidence="1" id="KW-0472">Membrane</keyword>
<feature type="transmembrane region" description="Helical" evidence="1">
    <location>
        <begin position="48"/>
        <end position="70"/>
    </location>
</feature>
<dbReference type="PANTHER" id="PTHR31061:SF24">
    <property type="entry name" value="LD22376P"/>
    <property type="match status" value="1"/>
</dbReference>
<comment type="caution">
    <text evidence="3">The sequence shown here is derived from an EMBL/GenBank/DDBJ whole genome shotgun (WGS) entry which is preliminary data.</text>
</comment>
<organism evidence="3 4">
    <name type="scientific">Timema podura</name>
    <name type="common">Walking stick</name>
    <dbReference type="NCBI Taxonomy" id="61482"/>
    <lineage>
        <taxon>Eukaryota</taxon>
        <taxon>Metazoa</taxon>
        <taxon>Ecdysozoa</taxon>
        <taxon>Arthropoda</taxon>
        <taxon>Hexapoda</taxon>
        <taxon>Insecta</taxon>
        <taxon>Pterygota</taxon>
        <taxon>Neoptera</taxon>
        <taxon>Polyneoptera</taxon>
        <taxon>Phasmatodea</taxon>
        <taxon>Timematodea</taxon>
        <taxon>Timematoidea</taxon>
        <taxon>Timematidae</taxon>
        <taxon>Timema</taxon>
    </lineage>
</organism>
<feature type="non-terminal residue" evidence="3">
    <location>
        <position position="152"/>
    </location>
</feature>
<evidence type="ECO:0000256" key="1">
    <source>
        <dbReference type="SAM" id="Phobius"/>
    </source>
</evidence>
<keyword evidence="1" id="KW-0812">Transmembrane</keyword>
<feature type="transmembrane region" description="Helical" evidence="1">
    <location>
        <begin position="127"/>
        <end position="145"/>
    </location>
</feature>
<evidence type="ECO:0000313" key="4">
    <source>
        <dbReference type="Proteomes" id="UP001153148"/>
    </source>
</evidence>
<dbReference type="Proteomes" id="UP001153148">
    <property type="component" value="Unassembled WGS sequence"/>
</dbReference>
<protein>
    <recommendedName>
        <fullName evidence="2">Heparan-alpha-glucosaminide N-acetyltransferase catalytic domain-containing protein</fullName>
    </recommendedName>
</protein>
<gene>
    <name evidence="3" type="ORF">TPAB3V08_LOCUS14027</name>
</gene>
<reference evidence="3" key="1">
    <citation type="submission" date="2021-03" db="EMBL/GenBank/DDBJ databases">
        <authorList>
            <person name="Tran Van P."/>
        </authorList>
    </citation>
    <scope>NUCLEOTIDE SEQUENCE</scope>
</reference>
<dbReference type="InterPro" id="IPR012429">
    <property type="entry name" value="HGSNAT_cat"/>
</dbReference>
<keyword evidence="1" id="KW-1133">Transmembrane helix</keyword>
<evidence type="ECO:0000259" key="2">
    <source>
        <dbReference type="Pfam" id="PF07786"/>
    </source>
</evidence>
<feature type="domain" description="Heparan-alpha-glucosaminide N-acetyltransferase catalytic" evidence="2">
    <location>
        <begin position="15"/>
        <end position="138"/>
    </location>
</feature>
<dbReference type="EMBL" id="CAJPIN010063210">
    <property type="protein sequence ID" value="CAG2067084.1"/>
    <property type="molecule type" value="Genomic_DNA"/>
</dbReference>